<gene>
    <name evidence="3" type="ORF">GCM10007859_08230</name>
</gene>
<dbReference type="EMBL" id="BSOY01000011">
    <property type="protein sequence ID" value="GLS00814.1"/>
    <property type="molecule type" value="Genomic_DNA"/>
</dbReference>
<evidence type="ECO:0000256" key="1">
    <source>
        <dbReference type="SAM" id="MobiDB-lite"/>
    </source>
</evidence>
<name>A0ABQ6BHA4_9CAUL</name>
<evidence type="ECO:0000313" key="4">
    <source>
        <dbReference type="Proteomes" id="UP001156921"/>
    </source>
</evidence>
<sequence length="75" mass="7750">MRPLTVAAPVALLLALAACAPTTGPSHYADELRRLSDSCEARGGILVPTGQQSGRPQNDHVCRISGGATRLPNDG</sequence>
<keyword evidence="2" id="KW-0732">Signal</keyword>
<dbReference type="RefSeq" id="WP_284221451.1">
    <property type="nucleotide sequence ID" value="NZ_BSOY01000011.1"/>
</dbReference>
<dbReference type="PROSITE" id="PS51257">
    <property type="entry name" value="PROKAR_LIPOPROTEIN"/>
    <property type="match status" value="1"/>
</dbReference>
<feature type="chain" id="PRO_5046378512" description="Lipoprotein" evidence="2">
    <location>
        <begin position="29"/>
        <end position="75"/>
    </location>
</feature>
<evidence type="ECO:0000256" key="2">
    <source>
        <dbReference type="SAM" id="SignalP"/>
    </source>
</evidence>
<feature type="signal peptide" evidence="2">
    <location>
        <begin position="1"/>
        <end position="28"/>
    </location>
</feature>
<reference evidence="4" key="1">
    <citation type="journal article" date="2019" name="Int. J. Syst. Evol. Microbiol.">
        <title>The Global Catalogue of Microorganisms (GCM) 10K type strain sequencing project: providing services to taxonomists for standard genome sequencing and annotation.</title>
        <authorList>
            <consortium name="The Broad Institute Genomics Platform"/>
            <consortium name="The Broad Institute Genome Sequencing Center for Infectious Disease"/>
            <person name="Wu L."/>
            <person name="Ma J."/>
        </authorList>
    </citation>
    <scope>NUCLEOTIDE SEQUENCE [LARGE SCALE GENOMIC DNA]</scope>
    <source>
        <strain evidence="4">NBRC 110107</strain>
    </source>
</reference>
<comment type="caution">
    <text evidence="3">The sequence shown here is derived from an EMBL/GenBank/DDBJ whole genome shotgun (WGS) entry which is preliminary data.</text>
</comment>
<dbReference type="Proteomes" id="UP001156921">
    <property type="component" value="Unassembled WGS sequence"/>
</dbReference>
<evidence type="ECO:0008006" key="5">
    <source>
        <dbReference type="Google" id="ProtNLM"/>
    </source>
</evidence>
<feature type="region of interest" description="Disordered" evidence="1">
    <location>
        <begin position="47"/>
        <end position="75"/>
    </location>
</feature>
<protein>
    <recommendedName>
        <fullName evidence="5">Lipoprotein</fullName>
    </recommendedName>
</protein>
<organism evidence="3 4">
    <name type="scientific">Brevundimonas denitrificans</name>
    <dbReference type="NCBI Taxonomy" id="1443434"/>
    <lineage>
        <taxon>Bacteria</taxon>
        <taxon>Pseudomonadati</taxon>
        <taxon>Pseudomonadota</taxon>
        <taxon>Alphaproteobacteria</taxon>
        <taxon>Caulobacterales</taxon>
        <taxon>Caulobacteraceae</taxon>
        <taxon>Brevundimonas</taxon>
    </lineage>
</organism>
<proteinExistence type="predicted"/>
<evidence type="ECO:0000313" key="3">
    <source>
        <dbReference type="EMBL" id="GLS00814.1"/>
    </source>
</evidence>
<keyword evidence="4" id="KW-1185">Reference proteome</keyword>
<accession>A0ABQ6BHA4</accession>